<evidence type="ECO:0000259" key="15">
    <source>
        <dbReference type="Pfam" id="PF10613"/>
    </source>
</evidence>
<evidence type="ECO:0000256" key="9">
    <source>
        <dbReference type="ARBA" id="ARBA00023170"/>
    </source>
</evidence>
<dbReference type="AlphaFoldDB" id="A0AAV4VE53"/>
<keyword evidence="5 13" id="KW-0812">Transmembrane</keyword>
<dbReference type="Pfam" id="PF00060">
    <property type="entry name" value="Lig_chan"/>
    <property type="match status" value="1"/>
</dbReference>
<proteinExistence type="inferred from homology"/>
<keyword evidence="6 13" id="KW-1133">Transmembrane helix</keyword>
<reference evidence="16 17" key="1">
    <citation type="submission" date="2021-06" db="EMBL/GenBank/DDBJ databases">
        <title>Caerostris darwini draft genome.</title>
        <authorList>
            <person name="Kono N."/>
            <person name="Arakawa K."/>
        </authorList>
    </citation>
    <scope>NUCLEOTIDE SEQUENCE [LARGE SCALE GENOMIC DNA]</scope>
</reference>
<dbReference type="InterPro" id="IPR052192">
    <property type="entry name" value="Insect_Ionotropic_Sensory_Rcpt"/>
</dbReference>
<gene>
    <name evidence="16" type="primary">AVEN_273926_1</name>
    <name evidence="16" type="ORF">CDAR_255621</name>
</gene>
<evidence type="ECO:0000313" key="16">
    <source>
        <dbReference type="EMBL" id="GIY68159.1"/>
    </source>
</evidence>
<dbReference type="EMBL" id="BPLQ01012839">
    <property type="protein sequence ID" value="GIY68159.1"/>
    <property type="molecule type" value="Genomic_DNA"/>
</dbReference>
<dbReference type="InterPro" id="IPR019594">
    <property type="entry name" value="Glu/Gly-bd"/>
</dbReference>
<evidence type="ECO:0000259" key="14">
    <source>
        <dbReference type="Pfam" id="PF00060"/>
    </source>
</evidence>
<accession>A0AAV4VE53</accession>
<evidence type="ECO:0000256" key="4">
    <source>
        <dbReference type="ARBA" id="ARBA00022475"/>
    </source>
</evidence>
<dbReference type="Gene3D" id="3.40.190.10">
    <property type="entry name" value="Periplasmic binding protein-like II"/>
    <property type="match status" value="1"/>
</dbReference>
<dbReference type="PANTHER" id="PTHR42643">
    <property type="entry name" value="IONOTROPIC RECEPTOR 20A-RELATED"/>
    <property type="match status" value="1"/>
</dbReference>
<comment type="caution">
    <text evidence="16">The sequence shown here is derived from an EMBL/GenBank/DDBJ whole genome shotgun (WGS) entry which is preliminary data.</text>
</comment>
<keyword evidence="8 13" id="KW-0472">Membrane</keyword>
<feature type="domain" description="Ionotropic glutamate receptor C-terminal" evidence="14">
    <location>
        <begin position="163"/>
        <end position="387"/>
    </location>
</feature>
<dbReference type="SUPFAM" id="SSF53850">
    <property type="entry name" value="Periplasmic binding protein-like II"/>
    <property type="match status" value="1"/>
</dbReference>
<keyword evidence="11" id="KW-1071">Ligand-gated ion channel</keyword>
<keyword evidence="9" id="KW-0675">Receptor</keyword>
<dbReference type="GO" id="GO:0015276">
    <property type="term" value="F:ligand-gated monoatomic ion channel activity"/>
    <property type="evidence" value="ECO:0007669"/>
    <property type="project" value="InterPro"/>
</dbReference>
<keyword evidence="17" id="KW-1185">Reference proteome</keyword>
<dbReference type="Proteomes" id="UP001054837">
    <property type="component" value="Unassembled WGS sequence"/>
</dbReference>
<keyword evidence="7" id="KW-0406">Ion transport</keyword>
<feature type="transmembrane region" description="Helical" evidence="13">
    <location>
        <begin position="130"/>
        <end position="150"/>
    </location>
</feature>
<dbReference type="Gene3D" id="1.10.287.70">
    <property type="match status" value="1"/>
</dbReference>
<keyword evidence="12" id="KW-0407">Ion channel</keyword>
<name>A0AAV4VE53_9ARAC</name>
<feature type="transmembrane region" description="Helical" evidence="13">
    <location>
        <begin position="289"/>
        <end position="306"/>
    </location>
</feature>
<keyword evidence="10" id="KW-0325">Glycoprotein</keyword>
<keyword evidence="3" id="KW-0813">Transport</keyword>
<evidence type="ECO:0000256" key="1">
    <source>
        <dbReference type="ARBA" id="ARBA00004651"/>
    </source>
</evidence>
<dbReference type="InterPro" id="IPR001320">
    <property type="entry name" value="Iontro_rcpt_C"/>
</dbReference>
<sequence length="419" mass="47222">MRKSKKLTVAITNIARNLEVTRSENGQYKFSGVFAKYIETILVGWKGDYELKFVKDEDLGTLDSTGNWSGQIGMVARGEADIAMSTISINAKRARVVDFSTAYTMDAVTFAVQKVPQENMFQFLQLFDKVTWLSIFITLILMAVVYYLIFKRKQHFCLVLIDIFSNILGKSSDFPDDASGWKPLFAFWFLCAFVISSSYSAVLLSFLTLPPPIKILKNFRELSAAVFKGTHQAYSSNGSLTVPFMFHSDEKHLKIIGRAMMDNNWYYDLKSVYKGLTLKPGVVMIMSRTLLNVLYGGNFASTIYISPDLLFVVPMGIAINKKFCCTARVNKIISRMVGGGLGEKILKDESLKFWLEVSSKVFKNEEKSLALSVKDLSGSFLILCIGLMISIFVFLLEIIYGCKKKSKKKKSFAKNRSQT</sequence>
<evidence type="ECO:0000256" key="8">
    <source>
        <dbReference type="ARBA" id="ARBA00023136"/>
    </source>
</evidence>
<evidence type="ECO:0000256" key="11">
    <source>
        <dbReference type="ARBA" id="ARBA00023286"/>
    </source>
</evidence>
<evidence type="ECO:0000256" key="7">
    <source>
        <dbReference type="ARBA" id="ARBA00023065"/>
    </source>
</evidence>
<evidence type="ECO:0000313" key="17">
    <source>
        <dbReference type="Proteomes" id="UP001054837"/>
    </source>
</evidence>
<dbReference type="GO" id="GO:0005886">
    <property type="term" value="C:plasma membrane"/>
    <property type="evidence" value="ECO:0007669"/>
    <property type="project" value="UniProtKB-SubCell"/>
</dbReference>
<dbReference type="PANTHER" id="PTHR42643:SF24">
    <property type="entry name" value="IONOTROPIC RECEPTOR 60A"/>
    <property type="match status" value="1"/>
</dbReference>
<organism evidence="16 17">
    <name type="scientific">Caerostris darwini</name>
    <dbReference type="NCBI Taxonomy" id="1538125"/>
    <lineage>
        <taxon>Eukaryota</taxon>
        <taxon>Metazoa</taxon>
        <taxon>Ecdysozoa</taxon>
        <taxon>Arthropoda</taxon>
        <taxon>Chelicerata</taxon>
        <taxon>Arachnida</taxon>
        <taxon>Araneae</taxon>
        <taxon>Araneomorphae</taxon>
        <taxon>Entelegynae</taxon>
        <taxon>Araneoidea</taxon>
        <taxon>Araneidae</taxon>
        <taxon>Caerostris</taxon>
    </lineage>
</organism>
<protein>
    <submittedName>
        <fullName evidence="16">Lig_chan-Glu_bd domain-containing protein</fullName>
    </submittedName>
</protein>
<evidence type="ECO:0000256" key="12">
    <source>
        <dbReference type="ARBA" id="ARBA00023303"/>
    </source>
</evidence>
<comment type="similarity">
    <text evidence="2">Belongs to the glutamate-gated ion channel (TC 1.A.10.1) family.</text>
</comment>
<evidence type="ECO:0000256" key="2">
    <source>
        <dbReference type="ARBA" id="ARBA00008685"/>
    </source>
</evidence>
<comment type="subcellular location">
    <subcellularLocation>
        <location evidence="1">Cell membrane</location>
        <topology evidence="1">Multi-pass membrane protein</topology>
    </subcellularLocation>
</comment>
<keyword evidence="4" id="KW-1003">Cell membrane</keyword>
<evidence type="ECO:0000256" key="3">
    <source>
        <dbReference type="ARBA" id="ARBA00022448"/>
    </source>
</evidence>
<feature type="transmembrane region" description="Helical" evidence="13">
    <location>
        <begin position="185"/>
        <end position="209"/>
    </location>
</feature>
<evidence type="ECO:0000256" key="10">
    <source>
        <dbReference type="ARBA" id="ARBA00023180"/>
    </source>
</evidence>
<dbReference type="Pfam" id="PF10613">
    <property type="entry name" value="Lig_chan-Glu_bd"/>
    <property type="match status" value="1"/>
</dbReference>
<feature type="transmembrane region" description="Helical" evidence="13">
    <location>
        <begin position="380"/>
        <end position="400"/>
    </location>
</feature>
<evidence type="ECO:0000256" key="5">
    <source>
        <dbReference type="ARBA" id="ARBA00022692"/>
    </source>
</evidence>
<dbReference type="GO" id="GO:0050906">
    <property type="term" value="P:detection of stimulus involved in sensory perception"/>
    <property type="evidence" value="ECO:0007669"/>
    <property type="project" value="UniProtKB-ARBA"/>
</dbReference>
<evidence type="ECO:0000256" key="13">
    <source>
        <dbReference type="SAM" id="Phobius"/>
    </source>
</evidence>
<evidence type="ECO:0000256" key="6">
    <source>
        <dbReference type="ARBA" id="ARBA00022989"/>
    </source>
</evidence>
<feature type="domain" description="Ionotropic glutamate receptor L-glutamate and glycine-binding" evidence="15">
    <location>
        <begin position="22"/>
        <end position="114"/>
    </location>
</feature>